<reference evidence="1 2" key="1">
    <citation type="submission" date="2021-06" db="EMBL/GenBank/DDBJ databases">
        <title>Caerostris extrusa draft genome.</title>
        <authorList>
            <person name="Kono N."/>
            <person name="Arakawa K."/>
        </authorList>
    </citation>
    <scope>NUCLEOTIDE SEQUENCE [LARGE SCALE GENOMIC DNA]</scope>
</reference>
<accession>A0AAV4MJ71</accession>
<proteinExistence type="predicted"/>
<dbReference type="AlphaFoldDB" id="A0AAV4MJ71"/>
<sequence length="154" mass="17452">MKERRNSSPSPAAINSLLILCPGAIDPASEIDRSRADSVRHSQTRSASVRSYLSTAPEQMGFLTRIENRLANVFKKWKVVLCWRQMALYSISMNLIHLKRGEKSDSEVKSKTLHYPFIIKTNGYVAAIAFFDSPPIPARVRYLCYQRFTLASKA</sequence>
<evidence type="ECO:0000313" key="1">
    <source>
        <dbReference type="EMBL" id="GIX70844.1"/>
    </source>
</evidence>
<organism evidence="1 2">
    <name type="scientific">Caerostris extrusa</name>
    <name type="common">Bark spider</name>
    <name type="synonym">Caerostris bankana</name>
    <dbReference type="NCBI Taxonomy" id="172846"/>
    <lineage>
        <taxon>Eukaryota</taxon>
        <taxon>Metazoa</taxon>
        <taxon>Ecdysozoa</taxon>
        <taxon>Arthropoda</taxon>
        <taxon>Chelicerata</taxon>
        <taxon>Arachnida</taxon>
        <taxon>Araneae</taxon>
        <taxon>Araneomorphae</taxon>
        <taxon>Entelegynae</taxon>
        <taxon>Araneoidea</taxon>
        <taxon>Araneidae</taxon>
        <taxon>Caerostris</taxon>
    </lineage>
</organism>
<evidence type="ECO:0000313" key="2">
    <source>
        <dbReference type="Proteomes" id="UP001054945"/>
    </source>
</evidence>
<keyword evidence="2" id="KW-1185">Reference proteome</keyword>
<protein>
    <submittedName>
        <fullName evidence="1">Uncharacterized protein</fullName>
    </submittedName>
</protein>
<dbReference type="EMBL" id="BPLR01019701">
    <property type="protein sequence ID" value="GIX70844.1"/>
    <property type="molecule type" value="Genomic_DNA"/>
</dbReference>
<gene>
    <name evidence="1" type="ORF">CEXT_297201</name>
</gene>
<name>A0AAV4MJ71_CAEEX</name>
<dbReference type="Proteomes" id="UP001054945">
    <property type="component" value="Unassembled WGS sequence"/>
</dbReference>
<comment type="caution">
    <text evidence="1">The sequence shown here is derived from an EMBL/GenBank/DDBJ whole genome shotgun (WGS) entry which is preliminary data.</text>
</comment>